<dbReference type="Proteomes" id="UP000504634">
    <property type="component" value="Unplaced"/>
</dbReference>
<dbReference type="OrthoDB" id="7835607at2759"/>
<keyword evidence="1" id="KW-0175">Coiled coil</keyword>
<evidence type="ECO:0000256" key="2">
    <source>
        <dbReference type="SAM" id="MobiDB-lite"/>
    </source>
</evidence>
<evidence type="ECO:0000256" key="1">
    <source>
        <dbReference type="SAM" id="Coils"/>
    </source>
</evidence>
<proteinExistence type="predicted"/>
<dbReference type="AlphaFoldDB" id="A0A6J2U546"/>
<protein>
    <submittedName>
        <fullName evidence="4">Uncharacterized protein LOC115631014</fullName>
    </submittedName>
</protein>
<keyword evidence="3" id="KW-1185">Reference proteome</keyword>
<evidence type="ECO:0000313" key="3">
    <source>
        <dbReference type="Proteomes" id="UP000504634"/>
    </source>
</evidence>
<gene>
    <name evidence="4" type="primary">LOC115631014</name>
</gene>
<organism evidence="3 4">
    <name type="scientific">Drosophila lebanonensis</name>
    <name type="common">Fruit fly</name>
    <name type="synonym">Scaptodrosophila lebanonensis</name>
    <dbReference type="NCBI Taxonomy" id="7225"/>
    <lineage>
        <taxon>Eukaryota</taxon>
        <taxon>Metazoa</taxon>
        <taxon>Ecdysozoa</taxon>
        <taxon>Arthropoda</taxon>
        <taxon>Hexapoda</taxon>
        <taxon>Insecta</taxon>
        <taxon>Pterygota</taxon>
        <taxon>Neoptera</taxon>
        <taxon>Endopterygota</taxon>
        <taxon>Diptera</taxon>
        <taxon>Brachycera</taxon>
        <taxon>Muscomorpha</taxon>
        <taxon>Ephydroidea</taxon>
        <taxon>Drosophilidae</taxon>
        <taxon>Scaptodrosophila</taxon>
    </lineage>
</organism>
<reference evidence="4" key="1">
    <citation type="submission" date="2025-08" db="UniProtKB">
        <authorList>
            <consortium name="RefSeq"/>
        </authorList>
    </citation>
    <scope>IDENTIFICATION</scope>
    <source>
        <strain evidence="4">11010-0011.00</strain>
        <tissue evidence="4">Whole body</tissue>
    </source>
</reference>
<feature type="compositionally biased region" description="Basic residues" evidence="2">
    <location>
        <begin position="434"/>
        <end position="452"/>
    </location>
</feature>
<accession>A0A6J2U546</accession>
<dbReference type="GeneID" id="115631014"/>
<sequence>MDERLAEEGEAPRLTIKRKMVLDVDNLFPMSSKVDPSKCRDEYLADAVKPYEKIVEEVERVVRRVHGSSLKGATGNMTVEEILFREMEMHDEDSDSDPKKHKKVISEEAKAAALDIMDILQIRYDDLIQDMRRVCINFQLEQLKFRMVVLREMWPGDPSVLPYRMFGWSVEDYFRRFEQPNTLYIDVMEMELSNAEMECLKFRMDLDEVLRLIDSILVDIKNNRDLCRYSMSDMLDTKIDIEEVLNRPRAKLLHEHDEMTLDLFQYKSGQRSAQADQKRRNLKALQVQQDYYDPIERRYLVNWTYSTMEQVNYSDDQQCQLLLDELNNVTKLIKEENYVFQCSNQKYYATIEEYKNRIYETQMTYDVDLETAENNVQITRNKLQKAKDDLKFYKEQIKVFHEKIAHVRELIAMEEAAEIARVAKLAESLLAGPKKGKGKDKAKGKGKGKDKK</sequence>
<feature type="coiled-coil region" evidence="1">
    <location>
        <begin position="369"/>
        <end position="403"/>
    </location>
</feature>
<name>A0A6J2U546_DROLE</name>
<evidence type="ECO:0000313" key="4">
    <source>
        <dbReference type="RefSeq" id="XP_030383484.1"/>
    </source>
</evidence>
<feature type="region of interest" description="Disordered" evidence="2">
    <location>
        <begin position="432"/>
        <end position="452"/>
    </location>
</feature>
<dbReference type="RefSeq" id="XP_030383484.1">
    <property type="nucleotide sequence ID" value="XM_030527624.1"/>
</dbReference>